<name>A0ABQ3UG64_9CHLR</name>
<keyword evidence="3" id="KW-1185">Reference proteome</keyword>
<comment type="caution">
    <text evidence="2">The sequence shown here is derived from an EMBL/GenBank/DDBJ whole genome shotgun (WGS) entry which is preliminary data.</text>
</comment>
<protein>
    <submittedName>
        <fullName evidence="2">Uncharacterized protein</fullName>
    </submittedName>
</protein>
<dbReference type="RefSeq" id="WP_201368697.1">
    <property type="nucleotide sequence ID" value="NZ_BNJG01000001.1"/>
</dbReference>
<proteinExistence type="predicted"/>
<reference evidence="2 3" key="1">
    <citation type="journal article" date="2021" name="Int. J. Syst. Evol. Microbiol.">
        <title>Reticulibacter mediterranei gen. nov., sp. nov., within the new family Reticulibacteraceae fam. nov., and Ktedonospora formicarum gen. nov., sp. nov., Ktedonobacter robiniae sp. nov., Dictyobacter formicarum sp. nov. and Dictyobacter arantiisoli sp. nov., belonging to the class Ktedonobacteria.</title>
        <authorList>
            <person name="Yabe S."/>
            <person name="Zheng Y."/>
            <person name="Wang C.M."/>
            <person name="Sakai Y."/>
            <person name="Abe K."/>
            <person name="Yokota A."/>
            <person name="Donadio S."/>
            <person name="Cavaletti L."/>
            <person name="Monciardini P."/>
        </authorList>
    </citation>
    <scope>NUCLEOTIDE SEQUENCE [LARGE SCALE GENOMIC DNA]</scope>
    <source>
        <strain evidence="2 3">SOSP1-30</strain>
    </source>
</reference>
<evidence type="ECO:0000256" key="1">
    <source>
        <dbReference type="SAM" id="MobiDB-lite"/>
    </source>
</evidence>
<evidence type="ECO:0000313" key="2">
    <source>
        <dbReference type="EMBL" id="GHO51712.1"/>
    </source>
</evidence>
<gene>
    <name evidence="2" type="ORF">KSB_01870</name>
</gene>
<feature type="compositionally biased region" description="Basic and acidic residues" evidence="1">
    <location>
        <begin position="68"/>
        <end position="82"/>
    </location>
</feature>
<evidence type="ECO:0000313" key="3">
    <source>
        <dbReference type="Proteomes" id="UP000654345"/>
    </source>
</evidence>
<organism evidence="2 3">
    <name type="scientific">Ktedonobacter robiniae</name>
    <dbReference type="NCBI Taxonomy" id="2778365"/>
    <lineage>
        <taxon>Bacteria</taxon>
        <taxon>Bacillati</taxon>
        <taxon>Chloroflexota</taxon>
        <taxon>Ktedonobacteria</taxon>
        <taxon>Ktedonobacterales</taxon>
        <taxon>Ktedonobacteraceae</taxon>
        <taxon>Ktedonobacter</taxon>
    </lineage>
</organism>
<accession>A0ABQ3UG64</accession>
<sequence length="93" mass="10635">MNTKKHVQAIVGQLGLIALGEAQFYWGKERKQMTTMQEVQEIVEQLGLIDLGEAQFYWGKETMEKDVNDNKRKQRLDAKAPIESHSLSLPTMS</sequence>
<dbReference type="Proteomes" id="UP000654345">
    <property type="component" value="Unassembled WGS sequence"/>
</dbReference>
<dbReference type="EMBL" id="BNJG01000001">
    <property type="protein sequence ID" value="GHO51712.1"/>
    <property type="molecule type" value="Genomic_DNA"/>
</dbReference>
<feature type="region of interest" description="Disordered" evidence="1">
    <location>
        <begin position="68"/>
        <end position="93"/>
    </location>
</feature>